<reference evidence="2" key="1">
    <citation type="journal article" date="2011" name="Nat. Biotechnol.">
        <title>The genomic sequence of the Chinese hamster ovary (CHO)-K1 cell line.</title>
        <authorList>
            <person name="Xu X."/>
            <person name="Nagarajan H."/>
            <person name="Lewis N.E."/>
            <person name="Pan S."/>
            <person name="Cai Z."/>
            <person name="Liu X."/>
            <person name="Chen W."/>
            <person name="Xie M."/>
            <person name="Wang W."/>
            <person name="Hammond S."/>
            <person name="Andersen M.R."/>
            <person name="Neff N."/>
            <person name="Passarelli B."/>
            <person name="Koh W."/>
            <person name="Fan H.C."/>
            <person name="Wang J."/>
            <person name="Gui Y."/>
            <person name="Lee K.H."/>
            <person name="Betenbaugh M.J."/>
            <person name="Quake S.R."/>
            <person name="Famili I."/>
            <person name="Palsson B.O."/>
            <person name="Wang J."/>
        </authorList>
    </citation>
    <scope>NUCLEOTIDE SEQUENCE [LARGE SCALE GENOMIC DNA]</scope>
    <source>
        <strain evidence="2">CHO K1 cell line</strain>
    </source>
</reference>
<dbReference type="EMBL" id="JH000307">
    <property type="protein sequence ID" value="EGW00547.1"/>
    <property type="molecule type" value="Genomic_DNA"/>
</dbReference>
<organism evidence="1 2">
    <name type="scientific">Cricetulus griseus</name>
    <name type="common">Chinese hamster</name>
    <name type="synonym">Cricetulus barabensis griseus</name>
    <dbReference type="NCBI Taxonomy" id="10029"/>
    <lineage>
        <taxon>Eukaryota</taxon>
        <taxon>Metazoa</taxon>
        <taxon>Chordata</taxon>
        <taxon>Craniata</taxon>
        <taxon>Vertebrata</taxon>
        <taxon>Euteleostomi</taxon>
        <taxon>Mammalia</taxon>
        <taxon>Eutheria</taxon>
        <taxon>Euarchontoglires</taxon>
        <taxon>Glires</taxon>
        <taxon>Rodentia</taxon>
        <taxon>Myomorpha</taxon>
        <taxon>Muroidea</taxon>
        <taxon>Cricetidae</taxon>
        <taxon>Cricetinae</taxon>
        <taxon>Cricetulus</taxon>
    </lineage>
</organism>
<dbReference type="Proteomes" id="UP000001075">
    <property type="component" value="Unassembled WGS sequence"/>
</dbReference>
<gene>
    <name evidence="1" type="ORF">I79_008787</name>
</gene>
<dbReference type="InParanoid" id="G3HE18"/>
<dbReference type="AlphaFoldDB" id="G3HE18"/>
<accession>G3HE18</accession>
<protein>
    <submittedName>
        <fullName evidence="1">Uncharacterized protein</fullName>
    </submittedName>
</protein>
<proteinExistence type="predicted"/>
<evidence type="ECO:0000313" key="1">
    <source>
        <dbReference type="EMBL" id="EGW00547.1"/>
    </source>
</evidence>
<evidence type="ECO:0000313" key="2">
    <source>
        <dbReference type="Proteomes" id="UP000001075"/>
    </source>
</evidence>
<name>G3HE18_CRIGR</name>
<sequence>MQAALKILELPYLSVSRGLSLLLFPHGARHSVDRVLLTWWVGMRLNPDSEMSC</sequence>